<dbReference type="EMBL" id="JAAAMU010000013">
    <property type="protein sequence ID" value="NBC71693.1"/>
    <property type="molecule type" value="Genomic_DNA"/>
</dbReference>
<evidence type="ECO:0000313" key="2">
    <source>
        <dbReference type="EMBL" id="NBC71693.1"/>
    </source>
</evidence>
<name>A0A7X4YSF9_9BACL</name>
<comment type="caution">
    <text evidence="2">The sequence shown here is derived from an EMBL/GenBank/DDBJ whole genome shotgun (WGS) entry which is preliminary data.</text>
</comment>
<feature type="transmembrane region" description="Helical" evidence="1">
    <location>
        <begin position="32"/>
        <end position="54"/>
    </location>
</feature>
<feature type="transmembrane region" description="Helical" evidence="1">
    <location>
        <begin position="66"/>
        <end position="92"/>
    </location>
</feature>
<keyword evidence="1" id="KW-0472">Membrane</keyword>
<evidence type="ECO:0000313" key="3">
    <source>
        <dbReference type="Proteomes" id="UP000558113"/>
    </source>
</evidence>
<dbReference type="AlphaFoldDB" id="A0A7X4YSF9"/>
<keyword evidence="1" id="KW-1133">Transmembrane helix</keyword>
<accession>A0A7X4YSF9</accession>
<keyword evidence="3" id="KW-1185">Reference proteome</keyword>
<dbReference type="OrthoDB" id="2382012at2"/>
<reference evidence="2 3" key="1">
    <citation type="submission" date="2020-01" db="EMBL/GenBank/DDBJ databases">
        <title>Paenibacillus soybeanensis sp. nov. isolated from the nodules of soybean (Glycine max(L.) Merr).</title>
        <authorList>
            <person name="Wang H."/>
        </authorList>
    </citation>
    <scope>NUCLEOTIDE SEQUENCE [LARGE SCALE GENOMIC DNA]</scope>
    <source>
        <strain evidence="2 3">DSM 23054</strain>
    </source>
</reference>
<protein>
    <submittedName>
        <fullName evidence="2">Uncharacterized protein</fullName>
    </submittedName>
</protein>
<proteinExistence type="predicted"/>
<organism evidence="2 3">
    <name type="scientific">Paenibacillus sacheonensis</name>
    <dbReference type="NCBI Taxonomy" id="742054"/>
    <lineage>
        <taxon>Bacteria</taxon>
        <taxon>Bacillati</taxon>
        <taxon>Bacillota</taxon>
        <taxon>Bacilli</taxon>
        <taxon>Bacillales</taxon>
        <taxon>Paenibacillaceae</taxon>
        <taxon>Paenibacillus</taxon>
    </lineage>
</organism>
<gene>
    <name evidence="2" type="ORF">GT003_22075</name>
</gene>
<dbReference type="Proteomes" id="UP000558113">
    <property type="component" value="Unassembled WGS sequence"/>
</dbReference>
<keyword evidence="1" id="KW-0812">Transmembrane</keyword>
<dbReference type="RefSeq" id="WP_161701917.1">
    <property type="nucleotide sequence ID" value="NZ_JAAAMU010000013.1"/>
</dbReference>
<evidence type="ECO:0000256" key="1">
    <source>
        <dbReference type="SAM" id="Phobius"/>
    </source>
</evidence>
<sequence length="96" mass="10640">MLGLVILAAVVGGVLLLWLRLAHESARWLLDVLAVAAYLLFFGESAHAVMKTLLDDTVFMTQVHEVLLSPLFLISGAYFGPYGLSLLLAQIWRRDK</sequence>